<organism evidence="1 2">
    <name type="scientific">Mycena maculata</name>
    <dbReference type="NCBI Taxonomy" id="230809"/>
    <lineage>
        <taxon>Eukaryota</taxon>
        <taxon>Fungi</taxon>
        <taxon>Dikarya</taxon>
        <taxon>Basidiomycota</taxon>
        <taxon>Agaricomycotina</taxon>
        <taxon>Agaricomycetes</taxon>
        <taxon>Agaricomycetidae</taxon>
        <taxon>Agaricales</taxon>
        <taxon>Marasmiineae</taxon>
        <taxon>Mycenaceae</taxon>
        <taxon>Mycena</taxon>
    </lineage>
</organism>
<evidence type="ECO:0008006" key="3">
    <source>
        <dbReference type="Google" id="ProtNLM"/>
    </source>
</evidence>
<evidence type="ECO:0000313" key="1">
    <source>
        <dbReference type="EMBL" id="KAJ7766981.1"/>
    </source>
</evidence>
<comment type="caution">
    <text evidence="1">The sequence shown here is derived from an EMBL/GenBank/DDBJ whole genome shotgun (WGS) entry which is preliminary data.</text>
</comment>
<protein>
    <recommendedName>
        <fullName evidence="3">Acetyltransferase</fullName>
    </recommendedName>
</protein>
<keyword evidence="2" id="KW-1185">Reference proteome</keyword>
<dbReference type="Gene3D" id="3.40.630.30">
    <property type="match status" value="1"/>
</dbReference>
<sequence>MDHARGRSPPLETLDLETSEFQPGARKLYEKHGFSVVGSHVMRTGPLFSMKVFRFHRRVAD</sequence>
<dbReference type="EMBL" id="JARJLG010000031">
    <property type="protein sequence ID" value="KAJ7766981.1"/>
    <property type="molecule type" value="Genomic_DNA"/>
</dbReference>
<proteinExistence type="predicted"/>
<gene>
    <name evidence="1" type="ORF">DFH07DRAFT_736956</name>
</gene>
<name>A0AAD7JNU5_9AGAR</name>
<reference evidence="1" key="1">
    <citation type="submission" date="2023-03" db="EMBL/GenBank/DDBJ databases">
        <title>Massive genome expansion in bonnet fungi (Mycena s.s.) driven by repeated elements and novel gene families across ecological guilds.</title>
        <authorList>
            <consortium name="Lawrence Berkeley National Laboratory"/>
            <person name="Harder C.B."/>
            <person name="Miyauchi S."/>
            <person name="Viragh M."/>
            <person name="Kuo A."/>
            <person name="Thoen E."/>
            <person name="Andreopoulos B."/>
            <person name="Lu D."/>
            <person name="Skrede I."/>
            <person name="Drula E."/>
            <person name="Henrissat B."/>
            <person name="Morin E."/>
            <person name="Kohler A."/>
            <person name="Barry K."/>
            <person name="LaButti K."/>
            <person name="Morin E."/>
            <person name="Salamov A."/>
            <person name="Lipzen A."/>
            <person name="Mereny Z."/>
            <person name="Hegedus B."/>
            <person name="Baldrian P."/>
            <person name="Stursova M."/>
            <person name="Weitz H."/>
            <person name="Taylor A."/>
            <person name="Grigoriev I.V."/>
            <person name="Nagy L.G."/>
            <person name="Martin F."/>
            <person name="Kauserud H."/>
        </authorList>
    </citation>
    <scope>NUCLEOTIDE SEQUENCE</scope>
    <source>
        <strain evidence="1">CBHHK188m</strain>
    </source>
</reference>
<dbReference type="SUPFAM" id="SSF55729">
    <property type="entry name" value="Acyl-CoA N-acyltransferases (Nat)"/>
    <property type="match status" value="1"/>
</dbReference>
<dbReference type="AlphaFoldDB" id="A0AAD7JNU5"/>
<accession>A0AAD7JNU5</accession>
<dbReference type="Proteomes" id="UP001215280">
    <property type="component" value="Unassembled WGS sequence"/>
</dbReference>
<dbReference type="InterPro" id="IPR016181">
    <property type="entry name" value="Acyl_CoA_acyltransferase"/>
</dbReference>
<evidence type="ECO:0000313" key="2">
    <source>
        <dbReference type="Proteomes" id="UP001215280"/>
    </source>
</evidence>